<gene>
    <name evidence="3" type="ORF">ABL78_5816</name>
</gene>
<feature type="region of interest" description="Disordered" evidence="1">
    <location>
        <begin position="26"/>
        <end position="53"/>
    </location>
</feature>
<dbReference type="VEuPathDB" id="TriTrypDB:Lsey_0207_0060"/>
<evidence type="ECO:0000259" key="2">
    <source>
        <dbReference type="Pfam" id="PF20054"/>
    </source>
</evidence>
<evidence type="ECO:0000313" key="3">
    <source>
        <dbReference type="EMBL" id="KPI85123.1"/>
    </source>
</evidence>
<dbReference type="Pfam" id="PF20054">
    <property type="entry name" value="Tc-38"/>
    <property type="match status" value="1"/>
</dbReference>
<protein>
    <recommendedName>
        <fullName evidence="2">Trypanosoma Tc-38 (p38) protein domain-containing protein</fullName>
    </recommendedName>
</protein>
<name>A0A0N1HUK6_LEPSE</name>
<feature type="region of interest" description="Disordered" evidence="1">
    <location>
        <begin position="162"/>
        <end position="182"/>
    </location>
</feature>
<accession>A0A0N1HUK6</accession>
<dbReference type="Proteomes" id="UP000038009">
    <property type="component" value="Unassembled WGS sequence"/>
</dbReference>
<sequence length="585" mass="63935">MRGATAMRRLHSSEVTLCVSAASSSTFSATTAREKTDETRPASNPQPTPTPSEAKFSKIYRHESVFAHQASAALNSLFGKSCFSAATTPMDGHEGAAGATGSFATEVLAAHGAPSREVEGRDPLVSHGEEEVLEDRELPAADLTDPEEATVTVSATVKNAVDSEGKENECGAPMPWQRPPRPECSARTTSCLPITHHDHDAAESDALVGAQKPVNLQGARYSGEMASVLQRAAAEHHFVSPFWSSKEAFEQIGASVVVPDTEGVVLPMSSAQEIRVFNLEQTTLADQLRFATQFEMRMYVSSHRNSSNTRTSVLKPMNIVGGQLSRERVNALAAEPRFFFWQERCPYWVTLEEIRALGAVIRPEEEGISCRSLHAAAKVTDSGDCTTPSSMADGCEHQAGVASGEIPVYNLMQLQDDSGRFSRQFRMPPEKLARCYSIRGSRYLPITTWLMWEYCRRYNFPLEEKIIVMLTAERIFSMGGTVVSEPRLALPRGPNFQSEEGFSTSEASTPDDVVAEAKADADLDEVGITAAETSKCAAPPPFTMIVKGEVVTLFNALQTDIPDAIFQHVEQLRRNRVPGRAVWMQ</sequence>
<comment type="caution">
    <text evidence="3">The sequence shown here is derived from an EMBL/GenBank/DDBJ whole genome shotgun (WGS) entry which is preliminary data.</text>
</comment>
<dbReference type="EMBL" id="LJSK01000207">
    <property type="protein sequence ID" value="KPI85123.1"/>
    <property type="molecule type" value="Genomic_DNA"/>
</dbReference>
<dbReference type="OrthoDB" id="266271at2759"/>
<reference evidence="3 4" key="1">
    <citation type="journal article" date="2015" name="PLoS Pathog.">
        <title>Leptomonas seymouri: Adaptations to the Dixenous Life Cycle Analyzed by Genome Sequencing, Transcriptome Profiling and Co-infection with Leishmania donovani.</title>
        <authorList>
            <person name="Kraeva N."/>
            <person name="Butenko A."/>
            <person name="Hlavacova J."/>
            <person name="Kostygov A."/>
            <person name="Myskova J."/>
            <person name="Grybchuk D."/>
            <person name="Lestinova T."/>
            <person name="Votypka J."/>
            <person name="Volf P."/>
            <person name="Opperdoes F."/>
            <person name="Flegontov P."/>
            <person name="Lukes J."/>
            <person name="Yurchenko V."/>
        </authorList>
    </citation>
    <scope>NUCLEOTIDE SEQUENCE [LARGE SCALE GENOMIC DNA]</scope>
    <source>
        <strain evidence="3 4">ATCC 30220</strain>
    </source>
</reference>
<feature type="domain" description="Trypanosoma Tc-38 (p38) protein" evidence="2">
    <location>
        <begin position="216"/>
        <end position="285"/>
    </location>
</feature>
<organism evidence="3 4">
    <name type="scientific">Leptomonas seymouri</name>
    <dbReference type="NCBI Taxonomy" id="5684"/>
    <lineage>
        <taxon>Eukaryota</taxon>
        <taxon>Discoba</taxon>
        <taxon>Euglenozoa</taxon>
        <taxon>Kinetoplastea</taxon>
        <taxon>Metakinetoplastina</taxon>
        <taxon>Trypanosomatida</taxon>
        <taxon>Trypanosomatidae</taxon>
        <taxon>Leishmaniinae</taxon>
        <taxon>Leptomonas</taxon>
    </lineage>
</organism>
<keyword evidence="4" id="KW-1185">Reference proteome</keyword>
<proteinExistence type="predicted"/>
<evidence type="ECO:0000313" key="4">
    <source>
        <dbReference type="Proteomes" id="UP000038009"/>
    </source>
</evidence>
<dbReference type="InterPro" id="IPR045399">
    <property type="entry name" value="Tc-38"/>
</dbReference>
<dbReference type="AlphaFoldDB" id="A0A0N1HUK6"/>
<evidence type="ECO:0000256" key="1">
    <source>
        <dbReference type="SAM" id="MobiDB-lite"/>
    </source>
</evidence>